<dbReference type="PANTHER" id="PTHR20855:SF3">
    <property type="entry name" value="LD03007P"/>
    <property type="match status" value="1"/>
</dbReference>
<keyword evidence="9" id="KW-1185">Reference proteome</keyword>
<feature type="transmembrane region" description="Helical" evidence="7">
    <location>
        <begin position="48"/>
        <end position="72"/>
    </location>
</feature>
<dbReference type="PANTHER" id="PTHR20855">
    <property type="entry name" value="ADIPOR/PROGESTIN RECEPTOR-RELATED"/>
    <property type="match status" value="1"/>
</dbReference>
<comment type="similarity">
    <text evidence="2">Belongs to the UPF0073 (Hly-III) family.</text>
</comment>
<accession>A0ABS3NGV6</accession>
<dbReference type="Proteomes" id="UP000664882">
    <property type="component" value="Unassembled WGS sequence"/>
</dbReference>
<dbReference type="EMBL" id="JAGDFX010000007">
    <property type="protein sequence ID" value="MBO1519466.1"/>
    <property type="molecule type" value="Genomic_DNA"/>
</dbReference>
<dbReference type="NCBIfam" id="TIGR01065">
    <property type="entry name" value="hlyIII"/>
    <property type="match status" value="1"/>
</dbReference>
<feature type="transmembrane region" description="Helical" evidence="7">
    <location>
        <begin position="167"/>
        <end position="186"/>
    </location>
</feature>
<protein>
    <submittedName>
        <fullName evidence="8">Hemolysin III family protein</fullName>
    </submittedName>
</protein>
<name>A0ABS3NGV6_9GAMM</name>
<evidence type="ECO:0000256" key="7">
    <source>
        <dbReference type="SAM" id="Phobius"/>
    </source>
</evidence>
<evidence type="ECO:0000256" key="3">
    <source>
        <dbReference type="ARBA" id="ARBA00022475"/>
    </source>
</evidence>
<proteinExistence type="inferred from homology"/>
<keyword evidence="6 7" id="KW-0472">Membrane</keyword>
<evidence type="ECO:0000256" key="6">
    <source>
        <dbReference type="ARBA" id="ARBA00023136"/>
    </source>
</evidence>
<reference evidence="8 9" key="1">
    <citation type="submission" date="2021-03" db="EMBL/GenBank/DDBJ databases">
        <title>Oceanisphaera sp. nov., isolated from the intestine.</title>
        <authorList>
            <person name="Zhao L.-H."/>
            <person name="Shi L.-F."/>
        </authorList>
    </citation>
    <scope>NUCLEOTIDE SEQUENCE [LARGE SCALE GENOMIC DNA]</scope>
    <source>
        <strain evidence="8 9">DM8</strain>
    </source>
</reference>
<comment type="caution">
    <text evidence="8">The sequence shown here is derived from an EMBL/GenBank/DDBJ whole genome shotgun (WGS) entry which is preliminary data.</text>
</comment>
<dbReference type="InterPro" id="IPR004254">
    <property type="entry name" value="AdipoR/HlyIII-related"/>
</dbReference>
<dbReference type="Pfam" id="PF03006">
    <property type="entry name" value="HlyIII"/>
    <property type="match status" value="1"/>
</dbReference>
<evidence type="ECO:0000256" key="5">
    <source>
        <dbReference type="ARBA" id="ARBA00022989"/>
    </source>
</evidence>
<dbReference type="RefSeq" id="WP_208005341.1">
    <property type="nucleotide sequence ID" value="NZ_JAGDFX010000007.1"/>
</dbReference>
<sequence>MFHRNGYSREQTKAEEIANTLSHGLGLLAALIGTPFLVIQAMHTGDAFFVVGASLFAAAIIFMYLTSSIYHFLPQGKPKHAFRVLEHCAIFVLIAGTYTPLLLGVLNGPWGWSLFALVWALAITGVLLKIFAQHLPMAFSTSLYLLMGWVIVVAFKPLLAAMPIAGIYWLVAGGVSYTLGVIFFVLDDHLPFGHFIWHLWVLGGTSCHYVAVYGYGA</sequence>
<keyword evidence="4 7" id="KW-0812">Transmembrane</keyword>
<comment type="subcellular location">
    <subcellularLocation>
        <location evidence="1">Cell membrane</location>
        <topology evidence="1">Multi-pass membrane protein</topology>
    </subcellularLocation>
</comment>
<dbReference type="InterPro" id="IPR005744">
    <property type="entry name" value="Hy-lIII"/>
</dbReference>
<evidence type="ECO:0000256" key="4">
    <source>
        <dbReference type="ARBA" id="ARBA00022692"/>
    </source>
</evidence>
<keyword evidence="5 7" id="KW-1133">Transmembrane helix</keyword>
<evidence type="ECO:0000313" key="9">
    <source>
        <dbReference type="Proteomes" id="UP000664882"/>
    </source>
</evidence>
<evidence type="ECO:0000313" key="8">
    <source>
        <dbReference type="EMBL" id="MBO1519466.1"/>
    </source>
</evidence>
<evidence type="ECO:0000256" key="2">
    <source>
        <dbReference type="ARBA" id="ARBA00008488"/>
    </source>
</evidence>
<keyword evidence="3" id="KW-1003">Cell membrane</keyword>
<feature type="transmembrane region" description="Helical" evidence="7">
    <location>
        <begin position="143"/>
        <end position="161"/>
    </location>
</feature>
<feature type="transmembrane region" description="Helical" evidence="7">
    <location>
        <begin position="112"/>
        <end position="131"/>
    </location>
</feature>
<organism evidence="8 9">
    <name type="scientific">Oceanisphaera pacifica</name>
    <dbReference type="NCBI Taxonomy" id="2818389"/>
    <lineage>
        <taxon>Bacteria</taxon>
        <taxon>Pseudomonadati</taxon>
        <taxon>Pseudomonadota</taxon>
        <taxon>Gammaproteobacteria</taxon>
        <taxon>Aeromonadales</taxon>
        <taxon>Aeromonadaceae</taxon>
        <taxon>Oceanisphaera</taxon>
    </lineage>
</organism>
<gene>
    <name evidence="8" type="ORF">J3U76_07470</name>
</gene>
<feature type="transmembrane region" description="Helical" evidence="7">
    <location>
        <begin position="84"/>
        <end position="106"/>
    </location>
</feature>
<feature type="transmembrane region" description="Helical" evidence="7">
    <location>
        <begin position="195"/>
        <end position="215"/>
    </location>
</feature>
<feature type="transmembrane region" description="Helical" evidence="7">
    <location>
        <begin position="21"/>
        <end position="42"/>
    </location>
</feature>
<evidence type="ECO:0000256" key="1">
    <source>
        <dbReference type="ARBA" id="ARBA00004651"/>
    </source>
</evidence>